<reference evidence="1" key="2">
    <citation type="journal article" date="2022" name="New Phytol.">
        <title>Evolutionary transition to the ectomycorrhizal habit in the genomes of a hyperdiverse lineage of mushroom-forming fungi.</title>
        <authorList>
            <person name="Looney B."/>
            <person name="Miyauchi S."/>
            <person name="Morin E."/>
            <person name="Drula E."/>
            <person name="Courty P.E."/>
            <person name="Kohler A."/>
            <person name="Kuo A."/>
            <person name="LaButti K."/>
            <person name="Pangilinan J."/>
            <person name="Lipzen A."/>
            <person name="Riley R."/>
            <person name="Andreopoulos W."/>
            <person name="He G."/>
            <person name="Johnson J."/>
            <person name="Nolan M."/>
            <person name="Tritt A."/>
            <person name="Barry K.W."/>
            <person name="Grigoriev I.V."/>
            <person name="Nagy L.G."/>
            <person name="Hibbett D."/>
            <person name="Henrissat B."/>
            <person name="Matheny P.B."/>
            <person name="Labbe J."/>
            <person name="Martin F.M."/>
        </authorList>
    </citation>
    <scope>NUCLEOTIDE SEQUENCE</scope>
    <source>
        <strain evidence="1">FP105234-sp</strain>
    </source>
</reference>
<proteinExistence type="predicted"/>
<keyword evidence="2" id="KW-1185">Reference proteome</keyword>
<name>A0ACB8S1U2_9AGAM</name>
<accession>A0ACB8S1U2</accession>
<dbReference type="EMBL" id="MU275865">
    <property type="protein sequence ID" value="KAI0050102.1"/>
    <property type="molecule type" value="Genomic_DNA"/>
</dbReference>
<comment type="caution">
    <text evidence="1">The sequence shown here is derived from an EMBL/GenBank/DDBJ whole genome shotgun (WGS) entry which is preliminary data.</text>
</comment>
<sequence>MFARLCQHHLHRLARPFHSVRPPSKRAVRARQLPHQRARTASYNRRKASIACPARTAAPSTGHGHSEHPPVGLRRVDAHV</sequence>
<evidence type="ECO:0000313" key="2">
    <source>
        <dbReference type="Proteomes" id="UP000814033"/>
    </source>
</evidence>
<reference evidence="1" key="1">
    <citation type="submission" date="2021-02" db="EMBL/GenBank/DDBJ databases">
        <authorList>
            <consortium name="DOE Joint Genome Institute"/>
            <person name="Ahrendt S."/>
            <person name="Looney B.P."/>
            <person name="Miyauchi S."/>
            <person name="Morin E."/>
            <person name="Drula E."/>
            <person name="Courty P.E."/>
            <person name="Chicoki N."/>
            <person name="Fauchery L."/>
            <person name="Kohler A."/>
            <person name="Kuo A."/>
            <person name="Labutti K."/>
            <person name="Pangilinan J."/>
            <person name="Lipzen A."/>
            <person name="Riley R."/>
            <person name="Andreopoulos W."/>
            <person name="He G."/>
            <person name="Johnson J."/>
            <person name="Barry K.W."/>
            <person name="Grigoriev I.V."/>
            <person name="Nagy L."/>
            <person name="Hibbett D."/>
            <person name="Henrissat B."/>
            <person name="Matheny P.B."/>
            <person name="Labbe J."/>
            <person name="Martin F."/>
        </authorList>
    </citation>
    <scope>NUCLEOTIDE SEQUENCE</scope>
    <source>
        <strain evidence="1">FP105234-sp</strain>
    </source>
</reference>
<gene>
    <name evidence="1" type="ORF">FA95DRAFT_684474</name>
</gene>
<organism evidence="1 2">
    <name type="scientific">Auriscalpium vulgare</name>
    <dbReference type="NCBI Taxonomy" id="40419"/>
    <lineage>
        <taxon>Eukaryota</taxon>
        <taxon>Fungi</taxon>
        <taxon>Dikarya</taxon>
        <taxon>Basidiomycota</taxon>
        <taxon>Agaricomycotina</taxon>
        <taxon>Agaricomycetes</taxon>
        <taxon>Russulales</taxon>
        <taxon>Auriscalpiaceae</taxon>
        <taxon>Auriscalpium</taxon>
    </lineage>
</organism>
<dbReference type="Proteomes" id="UP000814033">
    <property type="component" value="Unassembled WGS sequence"/>
</dbReference>
<evidence type="ECO:0000313" key="1">
    <source>
        <dbReference type="EMBL" id="KAI0050102.1"/>
    </source>
</evidence>
<protein>
    <submittedName>
        <fullName evidence="1">Uncharacterized protein</fullName>
    </submittedName>
</protein>